<dbReference type="EMBL" id="MAKX01000001">
    <property type="protein sequence ID" value="OCK43490.1"/>
    <property type="molecule type" value="Genomic_DNA"/>
</dbReference>
<reference evidence="2 3" key="1">
    <citation type="submission" date="2016-06" db="EMBL/GenBank/DDBJ databases">
        <title>Draft Genome Sequence of Tenacibaculum soleae UCD-KL19.</title>
        <authorList>
            <person name="Eisen J.A."/>
            <person name="Coil D.A."/>
            <person name="Lujan K.M."/>
        </authorList>
    </citation>
    <scope>NUCLEOTIDE SEQUENCE [LARGE SCALE GENOMIC DNA]</scope>
    <source>
        <strain evidence="2 3">UCD-KL19</strain>
    </source>
</reference>
<sequence length="187" mass="21375">MRKLISFIQKNISGKKVLLLFVLTNIIYALMLTITIPGTMKFSNGMKLLDMMPTGYDYNYVTELFTSLGDVGRKTYLTNQLPVDMIYPFLFGISYCLLSGYFLKKINRLKKPFIYLCLLPLITGLFDYLENFGIIVMLNNYTEITPLLVKITSAFTIIKSITTSAYFISLVVLFIVFTAKKINKKTS</sequence>
<dbReference type="AlphaFoldDB" id="A0A1B9Y123"/>
<dbReference type="STRING" id="447689.BA195_01945"/>
<dbReference type="Proteomes" id="UP000093186">
    <property type="component" value="Unassembled WGS sequence"/>
</dbReference>
<evidence type="ECO:0000256" key="1">
    <source>
        <dbReference type="SAM" id="Phobius"/>
    </source>
</evidence>
<keyword evidence="1" id="KW-1133">Transmembrane helix</keyword>
<feature type="transmembrane region" description="Helical" evidence="1">
    <location>
        <begin position="157"/>
        <end position="179"/>
    </location>
</feature>
<keyword evidence="3" id="KW-1185">Reference proteome</keyword>
<proteinExistence type="predicted"/>
<feature type="transmembrane region" description="Helical" evidence="1">
    <location>
        <begin position="115"/>
        <end position="137"/>
    </location>
</feature>
<protein>
    <submittedName>
        <fullName evidence="2">Uncharacterized protein</fullName>
    </submittedName>
</protein>
<evidence type="ECO:0000313" key="3">
    <source>
        <dbReference type="Proteomes" id="UP000093186"/>
    </source>
</evidence>
<name>A0A1B9Y123_9FLAO</name>
<feature type="transmembrane region" description="Helical" evidence="1">
    <location>
        <begin position="85"/>
        <end position="103"/>
    </location>
</feature>
<evidence type="ECO:0000313" key="2">
    <source>
        <dbReference type="EMBL" id="OCK43490.1"/>
    </source>
</evidence>
<comment type="caution">
    <text evidence="2">The sequence shown here is derived from an EMBL/GenBank/DDBJ whole genome shotgun (WGS) entry which is preliminary data.</text>
</comment>
<feature type="transmembrane region" description="Helical" evidence="1">
    <location>
        <begin position="20"/>
        <end position="40"/>
    </location>
</feature>
<dbReference type="OrthoDB" id="5198105at2"/>
<keyword evidence="1" id="KW-0812">Transmembrane</keyword>
<organism evidence="2 3">
    <name type="scientific">Tenacibaculum soleae</name>
    <dbReference type="NCBI Taxonomy" id="447689"/>
    <lineage>
        <taxon>Bacteria</taxon>
        <taxon>Pseudomonadati</taxon>
        <taxon>Bacteroidota</taxon>
        <taxon>Flavobacteriia</taxon>
        <taxon>Flavobacteriales</taxon>
        <taxon>Flavobacteriaceae</taxon>
        <taxon>Tenacibaculum</taxon>
    </lineage>
</organism>
<gene>
    <name evidence="2" type="ORF">BA195_01945</name>
</gene>
<accession>A0A1B9Y123</accession>
<dbReference type="RefSeq" id="WP_068701901.1">
    <property type="nucleotide sequence ID" value="NZ_MAKX01000001.1"/>
</dbReference>
<keyword evidence="1" id="KW-0472">Membrane</keyword>